<dbReference type="GO" id="GO:0031177">
    <property type="term" value="F:phosphopantetheine binding"/>
    <property type="evidence" value="ECO:0007669"/>
    <property type="project" value="InterPro"/>
</dbReference>
<dbReference type="InterPro" id="IPR006162">
    <property type="entry name" value="Ppantetheine_attach_site"/>
</dbReference>
<evidence type="ECO:0000259" key="4">
    <source>
        <dbReference type="PROSITE" id="PS50075"/>
    </source>
</evidence>
<dbReference type="InterPro" id="IPR020806">
    <property type="entry name" value="PKS_PP-bd"/>
</dbReference>
<dbReference type="InterPro" id="IPR045851">
    <property type="entry name" value="AMP-bd_C_sf"/>
</dbReference>
<dbReference type="InterPro" id="IPR010071">
    <property type="entry name" value="AA_adenyl_dom"/>
</dbReference>
<dbReference type="SUPFAM" id="SSF52777">
    <property type="entry name" value="CoA-dependent acyltransferases"/>
    <property type="match status" value="6"/>
</dbReference>
<dbReference type="SUPFAM" id="SSF47336">
    <property type="entry name" value="ACP-like"/>
    <property type="match status" value="3"/>
</dbReference>
<dbReference type="Gene3D" id="3.40.50.12780">
    <property type="entry name" value="N-terminal domain of ligase-like"/>
    <property type="match status" value="4"/>
</dbReference>
<dbReference type="GO" id="GO:0003824">
    <property type="term" value="F:catalytic activity"/>
    <property type="evidence" value="ECO:0007669"/>
    <property type="project" value="InterPro"/>
</dbReference>
<organism evidence="5">
    <name type="scientific">Gordonia amarae</name>
    <dbReference type="NCBI Taxonomy" id="36821"/>
    <lineage>
        <taxon>Bacteria</taxon>
        <taxon>Bacillati</taxon>
        <taxon>Actinomycetota</taxon>
        <taxon>Actinomycetes</taxon>
        <taxon>Mycobacteriales</taxon>
        <taxon>Gordoniaceae</taxon>
        <taxon>Gordonia</taxon>
    </lineage>
</organism>
<dbReference type="FunFam" id="1.10.1200.10:FF:000005">
    <property type="entry name" value="Nonribosomal peptide synthetase 1"/>
    <property type="match status" value="1"/>
</dbReference>
<dbReference type="SMART" id="SM00823">
    <property type="entry name" value="PKS_PP"/>
    <property type="match status" value="3"/>
</dbReference>
<dbReference type="PROSITE" id="PS50075">
    <property type="entry name" value="CARRIER"/>
    <property type="match status" value="3"/>
</dbReference>
<feature type="domain" description="Carrier" evidence="4">
    <location>
        <begin position="1718"/>
        <end position="1793"/>
    </location>
</feature>
<dbReference type="Gene3D" id="3.40.50.1820">
    <property type="entry name" value="alpha/beta hydrolase"/>
    <property type="match status" value="1"/>
</dbReference>
<accession>A0A857MN24</accession>
<keyword evidence="2" id="KW-0596">Phosphopantetheine</keyword>
<dbReference type="InterPro" id="IPR001242">
    <property type="entry name" value="Condensation_dom"/>
</dbReference>
<dbReference type="InterPro" id="IPR042099">
    <property type="entry name" value="ANL_N_sf"/>
</dbReference>
<dbReference type="FunFam" id="3.40.50.980:FF:000001">
    <property type="entry name" value="Non-ribosomal peptide synthetase"/>
    <property type="match status" value="2"/>
</dbReference>
<evidence type="ECO:0000256" key="3">
    <source>
        <dbReference type="ARBA" id="ARBA00022553"/>
    </source>
</evidence>
<dbReference type="Gene3D" id="3.30.300.30">
    <property type="match status" value="3"/>
</dbReference>
<proteinExistence type="predicted"/>
<dbReference type="InterPro" id="IPR009081">
    <property type="entry name" value="PP-bd_ACP"/>
</dbReference>
<dbReference type="FunFam" id="3.40.50.12780:FF:000012">
    <property type="entry name" value="Non-ribosomal peptide synthetase"/>
    <property type="match status" value="2"/>
</dbReference>
<gene>
    <name evidence="5" type="ORF">GII30_18025</name>
</gene>
<protein>
    <submittedName>
        <fullName evidence="5">Amino acid adenylation domain-containing protein</fullName>
    </submittedName>
</protein>
<sequence>MNGSREGVVAFSRLWGEHEPATVDLLACAAVLDPSATALAGTPAITFGQLHEQVTATAEVLAAQGLDSDAAVGAVLTVALMRDGVGSSEVAERVPVAVARVREAAREALGPADLASPAGVVRTVAARNADRVAVVDVSGSPMTYRELDTRSDAVAAGLLRHGAGAGTLVGVGVARGADLIVVLLGVLKAGAGYVPLDSAHPVERIRMVVRDAAPALVVTDPSVAIAWSEVLDLRCVSVADVAASGSDRFGEVVLPARIDPGLPAYVMYTSGSTGVPKGVVVTHGDVLAFLKAMVGEYDVTAHDVWAGFTSFGFDVSVAEMWLSLVCGGRFVAVGFLTSRSPGDFLDLVSREGVSVLNVTPSAFYEMAGSVRDGGFPACVRLVMLAGEALDFLQVRRWFTDWEAEGVEGPRLNNMYGPTEATVYATRRALTRDFVAATAASDVGSALPGMRLYVLDSRLGVVPDGVPGDVYLAGSQVADGYAHQQGLTASRFVADPFGEPGDRMYLTGDVGLLRDGSLEFLGRSDDQVKLRGYRIELGEVESALSVAPGVVAAAAAVHVAEGSPDRLVGYVTGDELTGDSVREFTRTLVPDYMVPDVVMTLARLPLTVNGKLDRRALPAPVFGSATEYVAPQGTVEESVARICAQVLGVERLSVTESVFDVGGNSMLAARIVARVCDEFGIDLNLRDLFEDPTVHGLAVRVARANAGLPPVVAVSPRPGRVPLSFAQARMWFINRLDPDSPAYNIPLVLSVTGPLDTGVLRQAVIDVVVRHEVLRTIFVADASGAGDSTPYQVIADPDSVAAQLDWEEVTDPSEIGAAVDRGFDVSAAWPIRIRVHRGGPSEFLLAIVVHHIAADGQSLAPLISDLLRAYEFRMGGRAPDLDPLPIQIADYAIWQHTVLGGADDEESVIGRQLGYWRERLAGVPDVLELPADRPRPEVASGRGDRIGFEVPVPVARRIEALARTGGVTPFMVVHAALAVLLARLTATADIAVATPVAGRGQAALDDVVGMFANTLVLRTAVVPELTMNDLLNQVRCTDLDAFAHAEVPFENVVADLVPHAGQAYEPLAQVMLSFNPVGELGDVDLHVLGLEFRELAPGTTVDGAGTQTGGIVGQVAAQRDLTVTVVPGPGSWHGSISYATDLFDRATMAAFAERFVRVLDALTADPSMAVGDADIFTEADRAMLAQVPAPVTSTAHTGSSLAEVFTDSAAAHPDSLAVTAGAVSLTYAGLDARSRAIAAGLRGRGVRSGDLVGVATARSVDLVASIIGVLRAGAAYVPLDLTNPVGRLTHIVSDSGVTVVLTDASSTGHPLWESVAEAVTVVDVDHLADTTDALCPIVVQPDSRAYVIYTSGSTGLPKGVEVTHRDVLTLLDASSADFDCGPGDVWTMFHSYAFDFSVWELWGALFHGGRSVIIDRDLARDPDAFVELLLTESVTVLNQTPSAFYQLIDARRRDEPDRVWPVRYIVFGGEALSFEQVRRWFDLFPEDRARLVNMYGITETTVHVSFRELDRAVISADDGSLIGRPLSSLGIHILDGRLRPVPAGVAGEMYVAGGQLAQSYLARPDLTSTRFVANPFGPAGSRLYRTGDVARRVAAGPGGGDDIEYLGRADAQVQLRGFRIEFGEVEAGLLAADGVVGAAARIVDMPVIGEQLIGYVVAADGAHPDARAVREQAATLVPGYMVPSTVLVVESLPLTANGKLDRDALPIPEFGTAADGFTAPQSAQEILVAEAFAEVLGVPRVGVTDSFFDIGGNSLSATRLASRVAAALGVGVAIRDVFAAPSVRELIEQVADNELAPEPVTALAVRPDPIPVSFAQQRMWFINRFDPAAPTYNVPVILRITGPLDVPSVRAAIIDVIERHEVLRTTFPAIDGVPCQRICPAGEFEARDVWRVVDSRQAVLDTVATGFDVAHQWPIRACIWRKDTDVHVLAVIIHHIAGDGESLHPLVTDLVSAYTARAQGRAPEFEPLPVQFADFAIWQHDVLGPVTDEHSVIGRQLSYWRRQLDGLPDVLELPTTRPRPPVASMSGGRVEFVIPAGIGDRITAVARGHGVTPFMVVHAAFAVLMARLSATTDIAVSTPIAGRGQRSLDPLVGMFVNTLVLRTEIRPATRFAELLEQVRHADLEAFAHADAPFETVVEALNPVRSEAFSPLAQVMLSFDPAAALADADISVAGLTVEPVRPPDIPAQLDLITIVASAAAGSPWSCAVGYATDLFDAAAVTDIAARFVRVLDAVTADPEAAVGDADILIDADRVQLAAQDRPSAAQIPDGRSLVDVFARTVADFGARPAVSDETGTVLTYAQLDECSAAVAAALVTSGVRQGDLVGIATARSVDLAVAILGVLKAGAGYVPLDVTNPVDRLAYLVTDSEVSVVLTDSAAAGHPLWDAVNDRVRCLDIADLGRPAPGGITLAITVHPDSLAYVIYTSGSTGRPKGVEVTHRDVVSLLGAVAEDFDCGQNDVWTLCHSYAFDFSVWELWGALATGGTCLIVDRDTVRDPALLIELIAARGVTVLSQTPSAFYQFIDARSRRRPNTGRGAGGDIGLRYVVFGGEALSPQRVRRWWELFPDDPARLINMYGITETTVHVTFRELTPESMPDGDRSLVGRPLSSLRVHILDSRLRPVPIGVPGEIYVSGEQLARGYAGRAVISAERFVADPFAGDGRRMYRTGDIARRVRADGTGSIDIEYLGRNDFQVMLRGFRIELGEIEAAMASADGVAHAAVGLAADAIVGYVVPATGADVDSDAVIVATARRVPAYMVPAAIVVLDDLPLTANGKLDRRALPVPDLGARHGAYTAPQSPAESLVAQVFAELLGVGRVSVTDSFFDLGGNSLSAMRLSARAGDALGVTVSVRDVFAAPSVRELVAAVSGNASALPPVVPAHPRPARIPLSDAQSRMWFVNQFDPGSSAYNIPLGLRMRGPVDLEAIRAAFVDVLGRHEALRTRYPVDGTGPYQDIIDAESAAQQLDWRIVGQRDQLRAAAVAGFRVESELPVRVRFFRDAQSHESEILVVVHHIACDGESVRVLLEDLVTAYAARGAGGAPEWESLPVQYADFTLWQREIVEERTEHPAPGGQLGYWVRHLAGMPQVTDLPMDRPRPAVAGTEAGVVRMTVRPDIAGAVAACAAEHRVTPFMVFHTALALTIARMTGKWDVVIGTPIAGRADRVLDRVVGMFVNTLVLRTTFDPSDTVTEVLAVARRTDLDAFAHAEVQFDQLVDTLIEERPTSYSPLFQIALTYTAGDLDVFAAAQAVGDLAVEPVVEDVIEAKTDLMLSVHEGRGHTEAEFTYATALFDEDRIVRFGRVWERILESLVGSTPVADPAVGDIDILGASGTGAGVVAATGNAGGSPSRAEAADDPSTLVGVLAARDLDPTHPAVLGDGALLAYAEFESRTNRVARALIGRGIGPGDMVAVGLGRTVDAVVAAWGVLKSGAVYVGAAGDEDPAAWPGLRLWIGPDGPDAVERAHLADLEGAQSAAPVSAAERTAPVRPGDVVALVRSRPGAPLTAMTHAGLSLMPAENLKVTGSLATDPDTRVPAFGVPGTIDAFREMLAAVGAGHTLVVVPDGRGPIGERLAATIAAHAVTDLWTPLADLKALEATALESVRNLTFTGEPETAAVCGPWKARGRRLFTLFGPAELSGTATTARVRPGKDTGVGRAVGGVVVRILDGRLAAVADGTTGDLYLGGAGIALGYLGDAASTAAVFVADPAGEWGDRIVATGLRAYLDDAGDLHIKDKPERLNG</sequence>
<dbReference type="GO" id="GO:0005737">
    <property type="term" value="C:cytoplasm"/>
    <property type="evidence" value="ECO:0007669"/>
    <property type="project" value="TreeGrafter"/>
</dbReference>
<dbReference type="RefSeq" id="WP_005193605.1">
    <property type="nucleotide sequence ID" value="NZ_CP045810.1"/>
</dbReference>
<feature type="domain" description="Carrier" evidence="4">
    <location>
        <begin position="629"/>
        <end position="704"/>
    </location>
</feature>
<dbReference type="NCBIfam" id="NF003417">
    <property type="entry name" value="PRK04813.1"/>
    <property type="match status" value="4"/>
</dbReference>
<dbReference type="CDD" id="cd19540">
    <property type="entry name" value="LCL_NRPS-like"/>
    <property type="match status" value="2"/>
</dbReference>
<dbReference type="PANTHER" id="PTHR45527:SF1">
    <property type="entry name" value="FATTY ACID SYNTHASE"/>
    <property type="match status" value="1"/>
</dbReference>
<keyword evidence="3" id="KW-0597">Phosphoprotein</keyword>
<dbReference type="Gene3D" id="1.10.1200.10">
    <property type="entry name" value="ACP-like"/>
    <property type="match status" value="2"/>
</dbReference>
<comment type="cofactor">
    <cofactor evidence="1">
        <name>pantetheine 4'-phosphate</name>
        <dbReference type="ChEBI" id="CHEBI:47942"/>
    </cofactor>
</comment>
<dbReference type="PROSITE" id="PS00012">
    <property type="entry name" value="PHOSPHOPANTETHEINE"/>
    <property type="match status" value="3"/>
</dbReference>
<evidence type="ECO:0000256" key="2">
    <source>
        <dbReference type="ARBA" id="ARBA00022450"/>
    </source>
</evidence>
<reference evidence="5" key="1">
    <citation type="journal article" date="2021" name="Nat. Microbiol.">
        <title>Cocultivation of an ultrasmall environmental parasitic bacterium with lytic ability against bacteria associated with wastewater foams.</title>
        <authorList>
            <person name="Batinovic S."/>
            <person name="Rose J.J.A."/>
            <person name="Ratcliffe J."/>
            <person name="Seviour R.J."/>
            <person name="Petrovski S."/>
        </authorList>
    </citation>
    <scope>NUCLEOTIDE SEQUENCE</scope>
    <source>
        <strain evidence="5">CON44</strain>
    </source>
</reference>
<dbReference type="EMBL" id="CP045810">
    <property type="protein sequence ID" value="QHN40797.1"/>
    <property type="molecule type" value="Genomic_DNA"/>
</dbReference>
<dbReference type="SUPFAM" id="SSF56801">
    <property type="entry name" value="Acetyl-CoA synthetase-like"/>
    <property type="match status" value="4"/>
</dbReference>
<dbReference type="InterPro" id="IPR029058">
    <property type="entry name" value="AB_hydrolase_fold"/>
</dbReference>
<dbReference type="InterPro" id="IPR023213">
    <property type="entry name" value="CAT-like_dom_sf"/>
</dbReference>
<dbReference type="InterPro" id="IPR025110">
    <property type="entry name" value="AMP-bd_C"/>
</dbReference>
<dbReference type="Pfam" id="PF00668">
    <property type="entry name" value="Condensation"/>
    <property type="match status" value="3"/>
</dbReference>
<dbReference type="InterPro" id="IPR020845">
    <property type="entry name" value="AMP-binding_CS"/>
</dbReference>
<dbReference type="GO" id="GO:0043041">
    <property type="term" value="P:amino acid activation for nonribosomal peptide biosynthetic process"/>
    <property type="evidence" value="ECO:0007669"/>
    <property type="project" value="TreeGrafter"/>
</dbReference>
<dbReference type="Pfam" id="PF00550">
    <property type="entry name" value="PP-binding"/>
    <property type="match status" value="3"/>
</dbReference>
<evidence type="ECO:0000256" key="1">
    <source>
        <dbReference type="ARBA" id="ARBA00001957"/>
    </source>
</evidence>
<dbReference type="CDD" id="cd17643">
    <property type="entry name" value="A_NRPS_Cytc1-like"/>
    <property type="match status" value="2"/>
</dbReference>
<dbReference type="GO" id="GO:0008610">
    <property type="term" value="P:lipid biosynthetic process"/>
    <property type="evidence" value="ECO:0007669"/>
    <property type="project" value="UniProtKB-ARBA"/>
</dbReference>
<name>A0A857MN24_9ACTN</name>
<dbReference type="InterPro" id="IPR000873">
    <property type="entry name" value="AMP-dep_synth/lig_dom"/>
</dbReference>
<dbReference type="GO" id="GO:0044550">
    <property type="term" value="P:secondary metabolite biosynthetic process"/>
    <property type="evidence" value="ECO:0007669"/>
    <property type="project" value="TreeGrafter"/>
</dbReference>
<dbReference type="Pfam" id="PF13193">
    <property type="entry name" value="AMP-binding_C"/>
    <property type="match status" value="3"/>
</dbReference>
<feature type="domain" description="Carrier" evidence="4">
    <location>
        <begin position="2793"/>
        <end position="2868"/>
    </location>
</feature>
<dbReference type="InterPro" id="IPR036736">
    <property type="entry name" value="ACP-like_sf"/>
</dbReference>
<dbReference type="PANTHER" id="PTHR45527">
    <property type="entry name" value="NONRIBOSOMAL PEPTIDE SYNTHETASE"/>
    <property type="match status" value="1"/>
</dbReference>
<dbReference type="Gene3D" id="3.30.559.10">
    <property type="entry name" value="Chloramphenicol acetyltransferase-like domain"/>
    <property type="match status" value="3"/>
</dbReference>
<dbReference type="UniPathway" id="UPA00011"/>
<dbReference type="Gene3D" id="3.30.559.30">
    <property type="entry name" value="Nonribosomal peptide synthetase, condensation domain"/>
    <property type="match status" value="3"/>
</dbReference>
<dbReference type="NCBIfam" id="TIGR01733">
    <property type="entry name" value="AA-adenyl-dom"/>
    <property type="match status" value="3"/>
</dbReference>
<dbReference type="Pfam" id="PF00501">
    <property type="entry name" value="AMP-binding"/>
    <property type="match status" value="5"/>
</dbReference>
<dbReference type="PROSITE" id="PS00455">
    <property type="entry name" value="AMP_BINDING"/>
    <property type="match status" value="3"/>
</dbReference>
<evidence type="ECO:0000313" key="5">
    <source>
        <dbReference type="EMBL" id="QHN40797.1"/>
    </source>
</evidence>